<dbReference type="GO" id="GO:0044423">
    <property type="term" value="C:virion component"/>
    <property type="evidence" value="ECO:0007669"/>
    <property type="project" value="UniProtKB-KW"/>
</dbReference>
<dbReference type="GeneID" id="26887547"/>
<dbReference type="OrthoDB" id="7959at10239"/>
<evidence type="ECO:0000313" key="7">
    <source>
        <dbReference type="Proteomes" id="UP000167073"/>
    </source>
</evidence>
<dbReference type="Pfam" id="PF03044">
    <property type="entry name" value="Herpes_UL16"/>
    <property type="match status" value="1"/>
</dbReference>
<gene>
    <name evidence="6" type="primary">UL16</name>
</gene>
<keyword evidence="2" id="KW-0920">Virion tegument</keyword>
<proteinExistence type="predicted"/>
<accession>J9QQS1</accession>
<reference evidence="6 7" key="1">
    <citation type="journal article" date="2012" name="Virology">
        <title>Analysis of the genome of leporid herpesvirus 4.</title>
        <authorList>
            <person name="Babra B."/>
            <person name="Watson G."/>
            <person name="Xu W."/>
            <person name="Jeffrey B.M."/>
            <person name="Xu J.R."/>
            <person name="Rockey D.D."/>
            <person name="Rohrmann G.F."/>
            <person name="Jin L."/>
        </authorList>
    </citation>
    <scope>NUCLEOTIDE SEQUENCE [LARGE SCALE GENOMIC DNA]</scope>
    <source>
        <strain evidence="6">LHV4012612</strain>
    </source>
</reference>
<organism evidence="6 7">
    <name type="scientific">Leporid alphaherpesvirus 4</name>
    <dbReference type="NCBI Taxonomy" id="481315"/>
    <lineage>
        <taxon>Viruses</taxon>
        <taxon>Duplodnaviria</taxon>
        <taxon>Heunggongvirae</taxon>
        <taxon>Peploviricota</taxon>
        <taxon>Herviviricetes</taxon>
        <taxon>Herpesvirales</taxon>
        <taxon>Orthoherpesviridae</taxon>
        <taxon>Alphaherpesvirinae</taxon>
        <taxon>Simplexvirus</taxon>
        <taxon>Simplexvirus leporidalpha4</taxon>
    </lineage>
</organism>
<keyword evidence="5" id="KW-1035">Host cytoplasm</keyword>
<evidence type="ECO:0000313" key="6">
    <source>
        <dbReference type="EMBL" id="AFR32456.1"/>
    </source>
</evidence>
<protein>
    <submittedName>
        <fullName evidence="6">Tegument protein UL16</fullName>
    </submittedName>
</protein>
<evidence type="ECO:0000256" key="5">
    <source>
        <dbReference type="ARBA" id="ARBA00023200"/>
    </source>
</evidence>
<evidence type="ECO:0000256" key="1">
    <source>
        <dbReference type="ARBA" id="ARBA00022562"/>
    </source>
</evidence>
<evidence type="ECO:0000256" key="2">
    <source>
        <dbReference type="ARBA" id="ARBA00022580"/>
    </source>
</evidence>
<keyword evidence="4" id="KW-0426">Late protein</keyword>
<dbReference type="InterPro" id="IPR004286">
    <property type="entry name" value="Herpes_UL16/UL94"/>
</dbReference>
<evidence type="ECO:0000256" key="4">
    <source>
        <dbReference type="ARBA" id="ARBA00022921"/>
    </source>
</evidence>
<dbReference type="EMBL" id="JQ596859">
    <property type="protein sequence ID" value="AFR32456.1"/>
    <property type="molecule type" value="Genomic_DNA"/>
</dbReference>
<dbReference type="RefSeq" id="YP_009230145.1">
    <property type="nucleotide sequence ID" value="NC_029311.1"/>
</dbReference>
<evidence type="ECO:0000256" key="3">
    <source>
        <dbReference type="ARBA" id="ARBA00022844"/>
    </source>
</evidence>
<keyword evidence="7" id="KW-1185">Reference proteome</keyword>
<name>J9QQS1_9ALPH</name>
<sequence length="347" mass="37831">MTPAPSAKPHKSSDVDLCDTTASAAINSLFVWRLVRADDRIKVFRCLMTMTELLGRTMPPLDDPSRSLFCETFVYITRPRAMRLAPGVSYAIFIFNRERRYCAATEVRAISNPDAPQLFSLTFRGVTRASAPDEVPDPSAETLPEEPAMLDVIAGHSEPAPAPPDPTACLALGPGAWWHFPSRRIYRWVLDDGLLPLCPPGWRACTLGRIIARITNHEAPCPDCDPEPHVDSVNALWSGCGIGDACPCISPCASHKTGRRHIQVRGDVSLCVLLFPVPVTAIFLPGSARQPRISDRLRDVVGGSRNHESVVPLEDGWRLRALSPYASAAFATSCPAISRVVYGTALP</sequence>
<dbReference type="KEGG" id="vg:26887547"/>
<keyword evidence="1" id="KW-1048">Host nucleus</keyword>
<dbReference type="Proteomes" id="UP000167073">
    <property type="component" value="Segment"/>
</dbReference>
<keyword evidence="3" id="KW-0946">Virion</keyword>